<dbReference type="Gene3D" id="3.90.1150.10">
    <property type="entry name" value="Aspartate Aminotransferase, domain 1"/>
    <property type="match status" value="1"/>
</dbReference>
<comment type="cofactor">
    <cofactor evidence="1 5">
        <name>pyridoxal 5'-phosphate</name>
        <dbReference type="ChEBI" id="CHEBI:597326"/>
    </cofactor>
</comment>
<dbReference type="Gene3D" id="3.40.640.10">
    <property type="entry name" value="Type I PLP-dependent aspartate aminotransferase-like (Major domain)"/>
    <property type="match status" value="1"/>
</dbReference>
<dbReference type="PIRSF" id="PIRSF000524">
    <property type="entry name" value="SPT"/>
    <property type="match status" value="1"/>
</dbReference>
<evidence type="ECO:0000256" key="2">
    <source>
        <dbReference type="ARBA" id="ARBA00009236"/>
    </source>
</evidence>
<dbReference type="SUPFAM" id="SSF53383">
    <property type="entry name" value="PLP-dependent transferases"/>
    <property type="match status" value="1"/>
</dbReference>
<proteinExistence type="inferred from homology"/>
<protein>
    <submittedName>
        <fullName evidence="7">Alanine--glyoxylate aminotransferase family protein</fullName>
    </submittedName>
</protein>
<dbReference type="GO" id="GO:0008453">
    <property type="term" value="F:alanine-glyoxylate transaminase activity"/>
    <property type="evidence" value="ECO:0007669"/>
    <property type="project" value="TreeGrafter"/>
</dbReference>
<keyword evidence="7" id="KW-0032">Aminotransferase</keyword>
<dbReference type="PANTHER" id="PTHR21152:SF40">
    <property type="entry name" value="ALANINE--GLYOXYLATE AMINOTRANSFERASE"/>
    <property type="match status" value="1"/>
</dbReference>
<dbReference type="InterPro" id="IPR000192">
    <property type="entry name" value="Aminotrans_V_dom"/>
</dbReference>
<comment type="caution">
    <text evidence="7">The sequence shown here is derived from an EMBL/GenBank/DDBJ whole genome shotgun (WGS) entry which is preliminary data.</text>
</comment>
<evidence type="ECO:0000256" key="5">
    <source>
        <dbReference type="PIRSR" id="PIRSR000524-50"/>
    </source>
</evidence>
<reference evidence="7" key="1">
    <citation type="submission" date="2020-10" db="EMBL/GenBank/DDBJ databases">
        <title>Connecting structure to function with the recovery of over 1000 high-quality activated sludge metagenome-assembled genomes encoding full-length rRNA genes using long-read sequencing.</title>
        <authorList>
            <person name="Singleton C.M."/>
            <person name="Petriglieri F."/>
            <person name="Kristensen J.M."/>
            <person name="Kirkegaard R.H."/>
            <person name="Michaelsen T.Y."/>
            <person name="Andersen M.H."/>
            <person name="Karst S.M."/>
            <person name="Dueholm M.S."/>
            <person name="Nielsen P.H."/>
            <person name="Albertsen M."/>
        </authorList>
    </citation>
    <scope>NUCLEOTIDE SEQUENCE</scope>
    <source>
        <strain evidence="7">Skiv_18-Q3-R9-52_MAXAC.067</strain>
    </source>
</reference>
<evidence type="ECO:0000256" key="3">
    <source>
        <dbReference type="ARBA" id="ARBA00022898"/>
    </source>
</evidence>
<evidence type="ECO:0000259" key="6">
    <source>
        <dbReference type="Pfam" id="PF00266"/>
    </source>
</evidence>
<dbReference type="EMBL" id="JADKIO010000009">
    <property type="protein sequence ID" value="MBK9797400.1"/>
    <property type="molecule type" value="Genomic_DNA"/>
</dbReference>
<comment type="similarity">
    <text evidence="2">Belongs to the class-V pyridoxal-phosphate-dependent aminotransferase family.</text>
</comment>
<feature type="modified residue" description="N6-(pyridoxal phosphate)lysine" evidence="5">
    <location>
        <position position="197"/>
    </location>
</feature>
<evidence type="ECO:0000256" key="4">
    <source>
        <dbReference type="PIRSR" id="PIRSR000524-1"/>
    </source>
</evidence>
<gene>
    <name evidence="7" type="ORF">IPP58_13060</name>
</gene>
<dbReference type="InterPro" id="IPR015421">
    <property type="entry name" value="PyrdxlP-dep_Trfase_major"/>
</dbReference>
<dbReference type="InterPro" id="IPR015424">
    <property type="entry name" value="PyrdxlP-dep_Trfase"/>
</dbReference>
<evidence type="ECO:0000256" key="1">
    <source>
        <dbReference type="ARBA" id="ARBA00001933"/>
    </source>
</evidence>
<feature type="domain" description="Aminotransferase class V" evidence="6">
    <location>
        <begin position="24"/>
        <end position="326"/>
    </location>
</feature>
<dbReference type="GO" id="GO:0019265">
    <property type="term" value="P:glycine biosynthetic process, by transamination of glyoxylate"/>
    <property type="evidence" value="ECO:0007669"/>
    <property type="project" value="TreeGrafter"/>
</dbReference>
<dbReference type="InterPro" id="IPR024169">
    <property type="entry name" value="SP_NH2Trfase/AEP_transaminase"/>
</dbReference>
<feature type="binding site" evidence="4">
    <location>
        <position position="348"/>
    </location>
    <ligand>
        <name>substrate</name>
    </ligand>
</feature>
<keyword evidence="3 5" id="KW-0663">Pyridoxal phosphate</keyword>
<dbReference type="Proteomes" id="UP000886657">
    <property type="component" value="Unassembled WGS sequence"/>
</dbReference>
<organism evidence="7 8">
    <name type="scientific">Candidatus Geothrix skivensis</name>
    <dbReference type="NCBI Taxonomy" id="2954439"/>
    <lineage>
        <taxon>Bacteria</taxon>
        <taxon>Pseudomonadati</taxon>
        <taxon>Acidobacteriota</taxon>
        <taxon>Holophagae</taxon>
        <taxon>Holophagales</taxon>
        <taxon>Holophagaceae</taxon>
        <taxon>Geothrix</taxon>
    </lineage>
</organism>
<dbReference type="GO" id="GO:0004760">
    <property type="term" value="F:L-serine-pyruvate transaminase activity"/>
    <property type="evidence" value="ECO:0007669"/>
    <property type="project" value="TreeGrafter"/>
</dbReference>
<dbReference type="PANTHER" id="PTHR21152">
    <property type="entry name" value="AMINOTRANSFERASE CLASS V"/>
    <property type="match status" value="1"/>
</dbReference>
<keyword evidence="7" id="KW-0808">Transferase</keyword>
<sequence length="383" mass="40954">MPALLPNIDPDGLLEFSVVYTDHALNHMSKRFQQVMREMNRILKQVYHAQAAVIVPGSGTFGMEAVARQFATGKKALVIRDGFFSYRWSQIFDMGGIPSSHTVLKARRVGTDRQSAWEPTPIAEVVAAIAAEKPEVVFAPHVETAAGIILPDGYLKAVAQATHAVGGLFVLDCVASGCMWVDMEAIGVDVIVTAPQKGWSGTPCGAMVMLSEKAMGVMEGTTSTSFACDLKKWSAIMDAYLKGGHAYHATMPTDSLARVCAVMQEMEAYGFEKLRAEQADLGAKARALLESCGLPSVAAEGFKAPGVVVSYTTDPDVQNGKKFLAAGLQVAAGVPLQCDEPADFMTFRIGLFGLEKLHHVDRTVGHLAAALTEVGLREAVSAH</sequence>
<evidence type="ECO:0000313" key="7">
    <source>
        <dbReference type="EMBL" id="MBK9797400.1"/>
    </source>
</evidence>
<dbReference type="InterPro" id="IPR015422">
    <property type="entry name" value="PyrdxlP-dep_Trfase_small"/>
</dbReference>
<dbReference type="AlphaFoldDB" id="A0A9D7SIN6"/>
<name>A0A9D7SIN6_9BACT</name>
<dbReference type="Pfam" id="PF00266">
    <property type="entry name" value="Aminotran_5"/>
    <property type="match status" value="1"/>
</dbReference>
<accession>A0A9D7SIN6</accession>
<evidence type="ECO:0000313" key="8">
    <source>
        <dbReference type="Proteomes" id="UP000886657"/>
    </source>
</evidence>